<comment type="caution">
    <text evidence="3">The sequence shown here is derived from an EMBL/GenBank/DDBJ whole genome shotgun (WGS) entry which is preliminary data.</text>
</comment>
<dbReference type="EMBL" id="LGAV01000001">
    <property type="protein sequence ID" value="KOS16068.1"/>
    <property type="molecule type" value="Genomic_DNA"/>
</dbReference>
<evidence type="ECO:0000256" key="1">
    <source>
        <dbReference type="SAM" id="MobiDB-lite"/>
    </source>
</evidence>
<dbReference type="Proteomes" id="UP000037751">
    <property type="component" value="Unassembled WGS sequence"/>
</dbReference>
<protein>
    <recommendedName>
        <fullName evidence="2">CID domain-containing protein</fullName>
    </recommendedName>
</protein>
<dbReference type="OrthoDB" id="79367at2759"/>
<feature type="compositionally biased region" description="Pro residues" evidence="1">
    <location>
        <begin position="161"/>
        <end position="174"/>
    </location>
</feature>
<feature type="compositionally biased region" description="Low complexity" evidence="1">
    <location>
        <begin position="175"/>
        <end position="224"/>
    </location>
</feature>
<feature type="region of interest" description="Disordered" evidence="1">
    <location>
        <begin position="147"/>
        <end position="258"/>
    </location>
</feature>
<dbReference type="RefSeq" id="XP_017993700.1">
    <property type="nucleotide sequence ID" value="XM_018137893.1"/>
</dbReference>
<feature type="domain" description="CID" evidence="2">
    <location>
        <begin position="1"/>
        <end position="154"/>
    </location>
</feature>
<dbReference type="InterPro" id="IPR008942">
    <property type="entry name" value="ENTH_VHS"/>
</dbReference>
<feature type="compositionally biased region" description="Low complexity" evidence="1">
    <location>
        <begin position="150"/>
        <end position="160"/>
    </location>
</feature>
<dbReference type="Pfam" id="PF04818">
    <property type="entry name" value="CID"/>
    <property type="match status" value="1"/>
</dbReference>
<dbReference type="SUPFAM" id="SSF48464">
    <property type="entry name" value="ENTH/VHS domain"/>
    <property type="match status" value="1"/>
</dbReference>
<reference evidence="3 4" key="1">
    <citation type="submission" date="2015-07" db="EMBL/GenBank/DDBJ databases">
        <title>Draft Genome Sequence of Malassezia furfur CBS1878 and Malassezia pachydermatis CBS1879.</title>
        <authorList>
            <person name="Triana S."/>
            <person name="Ohm R."/>
            <person name="Gonzalez A."/>
            <person name="DeCock H."/>
            <person name="Restrepo S."/>
            <person name="Celis A."/>
        </authorList>
    </citation>
    <scope>NUCLEOTIDE SEQUENCE [LARGE SCALE GENOMIC DNA]</scope>
    <source>
        <strain evidence="3 4">CBS 1879</strain>
    </source>
</reference>
<dbReference type="VEuPathDB" id="FungiDB:Malapachy_3423"/>
<dbReference type="AlphaFoldDB" id="A0A0M8MQ33"/>
<name>A0A0M8MQ33_9BASI</name>
<evidence type="ECO:0000313" key="3">
    <source>
        <dbReference type="EMBL" id="KOS16068.1"/>
    </source>
</evidence>
<proteinExistence type="predicted"/>
<gene>
    <name evidence="3" type="ORF">Malapachy_3423</name>
</gene>
<organism evidence="3 4">
    <name type="scientific">Malassezia pachydermatis</name>
    <dbReference type="NCBI Taxonomy" id="77020"/>
    <lineage>
        <taxon>Eukaryota</taxon>
        <taxon>Fungi</taxon>
        <taxon>Dikarya</taxon>
        <taxon>Basidiomycota</taxon>
        <taxon>Ustilaginomycotina</taxon>
        <taxon>Malasseziomycetes</taxon>
        <taxon>Malasseziales</taxon>
        <taxon>Malasseziaceae</taxon>
        <taxon>Malassezia</taxon>
    </lineage>
</organism>
<dbReference type="STRING" id="77020.A0A0M8MQ33"/>
<sequence length="358" mass="37585">MESFASLLYETIAQNKLSGSRVARVTDSATQALSDPEMLAKTMLKAHLRASPANKLVSLYLFDAVARHAQEIARRQGAGFDSDDSPQTLAANASSFLRALHEPAAQVGVDCMQHVPPEQRPQDKVRKVIDIWGRAGTFHAKILQRIQEEGSSTSSASSASAPPPGPAPRRPPPRTTAAPTQPASAGLPASVLALLSPPGAGSTASMPSMTAAPSAPDVPASVSAMLSPPPTSGSGASSMPYSAAPAPSTTARAPSTEPAPIKEDLSAFDQASFDPTNSAHWERLSQLWKNTYQYEPTGPELMMALMSGMLSKEQDPRWGGMNGMPPMMPGMPGMPPMPPMPPMPGMPDLASMMSPRPS</sequence>
<dbReference type="Gene3D" id="1.25.40.90">
    <property type="match status" value="1"/>
</dbReference>
<accession>A0A0M8MQ33</accession>
<dbReference type="GeneID" id="28729769"/>
<keyword evidence="4" id="KW-1185">Reference proteome</keyword>
<evidence type="ECO:0000259" key="2">
    <source>
        <dbReference type="PROSITE" id="PS51391"/>
    </source>
</evidence>
<dbReference type="PROSITE" id="PS51391">
    <property type="entry name" value="CID"/>
    <property type="match status" value="1"/>
</dbReference>
<evidence type="ECO:0000313" key="4">
    <source>
        <dbReference type="Proteomes" id="UP000037751"/>
    </source>
</evidence>
<feature type="compositionally biased region" description="Low complexity" evidence="1">
    <location>
        <begin position="232"/>
        <end position="258"/>
    </location>
</feature>
<dbReference type="InterPro" id="IPR006569">
    <property type="entry name" value="CID_dom"/>
</dbReference>